<evidence type="ECO:0000256" key="1">
    <source>
        <dbReference type="ARBA" id="ARBA00022679"/>
    </source>
</evidence>
<dbReference type="GeneTree" id="ENSGT00940000163863"/>
<keyword evidence="2 6" id="KW-0547">Nucleotide-binding</keyword>
<keyword evidence="4 6" id="KW-0067">ATP-binding</keyword>
<dbReference type="PROSITE" id="PS00108">
    <property type="entry name" value="PROTEIN_KINASE_ST"/>
    <property type="match status" value="1"/>
</dbReference>
<dbReference type="InterPro" id="IPR011009">
    <property type="entry name" value="Kinase-like_dom_sf"/>
</dbReference>
<dbReference type="OMA" id="VHMHGVI"/>
<keyword evidence="3" id="KW-0418">Kinase</keyword>
<protein>
    <recommendedName>
        <fullName evidence="8">Protein kinase domain-containing protein</fullName>
    </recommendedName>
</protein>
<dbReference type="Gene3D" id="3.30.200.20">
    <property type="entry name" value="Phosphorylase Kinase, domain 1"/>
    <property type="match status" value="1"/>
</dbReference>
<dbReference type="Ensembl" id="ENSKMAT00000015080.1">
    <property type="protein sequence ID" value="ENSKMAP00000014863.1"/>
    <property type="gene ID" value="ENSKMAG00000011130.1"/>
</dbReference>
<feature type="binding site" evidence="6">
    <location>
        <position position="70"/>
    </location>
    <ligand>
        <name>ATP</name>
        <dbReference type="ChEBI" id="CHEBI:30616"/>
    </ligand>
</feature>
<keyword evidence="1" id="KW-0808">Transferase</keyword>
<keyword evidence="10" id="KW-1185">Reference proteome</keyword>
<dbReference type="Gene3D" id="1.10.510.10">
    <property type="entry name" value="Transferase(Phosphotransferase) domain 1"/>
    <property type="match status" value="1"/>
</dbReference>
<dbReference type="PANTHER" id="PTHR11042:SF166">
    <property type="entry name" value="EUKARYOTIC TRANSLATION INITIATION FACTOR 2-ALPHA KINASE 3"/>
    <property type="match status" value="1"/>
</dbReference>
<evidence type="ECO:0000256" key="6">
    <source>
        <dbReference type="PROSITE-ProRule" id="PRU10141"/>
    </source>
</evidence>
<comment type="similarity">
    <text evidence="5">Belongs to the protein kinase superfamily. Ser/Thr protein kinase family. GCN2 subfamily.</text>
</comment>
<evidence type="ECO:0000313" key="9">
    <source>
        <dbReference type="Ensembl" id="ENSKMAP00000014863.1"/>
    </source>
</evidence>
<dbReference type="GO" id="GO:0005524">
    <property type="term" value="F:ATP binding"/>
    <property type="evidence" value="ECO:0007669"/>
    <property type="project" value="UniProtKB-UniRule"/>
</dbReference>
<dbReference type="Pfam" id="PF00069">
    <property type="entry name" value="Pkinase"/>
    <property type="match status" value="1"/>
</dbReference>
<dbReference type="InterPro" id="IPR017441">
    <property type="entry name" value="Protein_kinase_ATP_BS"/>
</dbReference>
<name>A0A3Q3AE41_KRYMA</name>
<dbReference type="PIRSF" id="PIRSF000654">
    <property type="entry name" value="Integrin-linked_kinase"/>
    <property type="match status" value="1"/>
</dbReference>
<accession>A0A3Q3AE41</accession>
<dbReference type="PROSITE" id="PS00107">
    <property type="entry name" value="PROTEIN_KINASE_ATP"/>
    <property type="match status" value="1"/>
</dbReference>
<evidence type="ECO:0000256" key="7">
    <source>
        <dbReference type="RuleBase" id="RU000304"/>
    </source>
</evidence>
<evidence type="ECO:0000313" key="10">
    <source>
        <dbReference type="Proteomes" id="UP000264800"/>
    </source>
</evidence>
<dbReference type="SMART" id="SM00220">
    <property type="entry name" value="S_TKc"/>
    <property type="match status" value="1"/>
</dbReference>
<sequence length="338" mass="38764">HIEELLKYSAGMLSLSLQSVAHLNKVSFKQPSVVCRFISDFEVIARLGKGGFGSVYEVKQKLLDKHFAVKIVRFREEARKEVEVLSDLHHPNIVRYFECWVDSEYQDEYRVSSSSSESKSGASKQYLYIMLELCEPVNLGGRIKDMNKEGLEGFGRRRQILPIAQEIVSGVEYFHFKKLIHRDLKPSNIMFGKDGKVKIGDFGLVTTDTSDDDENQMDRTEGAGTKPYMAPEQKSRKYDRKVDMFALGLIFFELLWKISTVTVTEKSKVSLYLTISNYGTVLHRTPFVIRPVYPFSYYKIIKSLLSENPEDRQEAAVLQAELKGLISRDSEDQENRTV</sequence>
<dbReference type="AlphaFoldDB" id="A0A3Q3AE41"/>
<dbReference type="GO" id="GO:0005737">
    <property type="term" value="C:cytoplasm"/>
    <property type="evidence" value="ECO:0007669"/>
    <property type="project" value="TreeGrafter"/>
</dbReference>
<dbReference type="Proteomes" id="UP000264800">
    <property type="component" value="Unplaced"/>
</dbReference>
<reference evidence="9" key="2">
    <citation type="submission" date="2025-09" db="UniProtKB">
        <authorList>
            <consortium name="Ensembl"/>
        </authorList>
    </citation>
    <scope>IDENTIFICATION</scope>
</reference>
<feature type="domain" description="Protein kinase" evidence="8">
    <location>
        <begin position="41"/>
        <end position="326"/>
    </location>
</feature>
<organism evidence="9 10">
    <name type="scientific">Kryptolebias marmoratus</name>
    <name type="common">Mangrove killifish</name>
    <name type="synonym">Rivulus marmoratus</name>
    <dbReference type="NCBI Taxonomy" id="37003"/>
    <lineage>
        <taxon>Eukaryota</taxon>
        <taxon>Metazoa</taxon>
        <taxon>Chordata</taxon>
        <taxon>Craniata</taxon>
        <taxon>Vertebrata</taxon>
        <taxon>Euteleostomi</taxon>
        <taxon>Actinopterygii</taxon>
        <taxon>Neopterygii</taxon>
        <taxon>Teleostei</taxon>
        <taxon>Neoteleostei</taxon>
        <taxon>Acanthomorphata</taxon>
        <taxon>Ovalentaria</taxon>
        <taxon>Atherinomorphae</taxon>
        <taxon>Cyprinodontiformes</taxon>
        <taxon>Rivulidae</taxon>
        <taxon>Kryptolebias</taxon>
    </lineage>
</organism>
<evidence type="ECO:0000259" key="8">
    <source>
        <dbReference type="PROSITE" id="PS50011"/>
    </source>
</evidence>
<evidence type="ECO:0000256" key="5">
    <source>
        <dbReference type="ARBA" id="ARBA00037982"/>
    </source>
</evidence>
<evidence type="ECO:0000256" key="2">
    <source>
        <dbReference type="ARBA" id="ARBA00022741"/>
    </source>
</evidence>
<evidence type="ECO:0000256" key="4">
    <source>
        <dbReference type="ARBA" id="ARBA00022840"/>
    </source>
</evidence>
<dbReference type="GO" id="GO:0004694">
    <property type="term" value="F:eukaryotic translation initiation factor 2alpha kinase activity"/>
    <property type="evidence" value="ECO:0007669"/>
    <property type="project" value="TreeGrafter"/>
</dbReference>
<proteinExistence type="inferred from homology"/>
<dbReference type="STRING" id="37003.ENSKMAP00000014863"/>
<dbReference type="GO" id="GO:0005634">
    <property type="term" value="C:nucleus"/>
    <property type="evidence" value="ECO:0007669"/>
    <property type="project" value="TreeGrafter"/>
</dbReference>
<evidence type="ECO:0000256" key="3">
    <source>
        <dbReference type="ARBA" id="ARBA00022777"/>
    </source>
</evidence>
<dbReference type="InterPro" id="IPR050339">
    <property type="entry name" value="CC_SR_Kinase"/>
</dbReference>
<dbReference type="SUPFAM" id="SSF56112">
    <property type="entry name" value="Protein kinase-like (PK-like)"/>
    <property type="match status" value="1"/>
</dbReference>
<reference evidence="9" key="1">
    <citation type="submission" date="2025-08" db="UniProtKB">
        <authorList>
            <consortium name="Ensembl"/>
        </authorList>
    </citation>
    <scope>IDENTIFICATION</scope>
</reference>
<keyword evidence="7" id="KW-0723">Serine/threonine-protein kinase</keyword>
<dbReference type="InterPro" id="IPR000719">
    <property type="entry name" value="Prot_kinase_dom"/>
</dbReference>
<dbReference type="PROSITE" id="PS50011">
    <property type="entry name" value="PROTEIN_KINASE_DOM"/>
    <property type="match status" value="1"/>
</dbReference>
<dbReference type="PANTHER" id="PTHR11042">
    <property type="entry name" value="EUKARYOTIC TRANSLATION INITIATION FACTOR 2-ALPHA KINASE EIF2-ALPHA KINASE -RELATED"/>
    <property type="match status" value="1"/>
</dbReference>
<dbReference type="InterPro" id="IPR008271">
    <property type="entry name" value="Ser/Thr_kinase_AS"/>
</dbReference>